<evidence type="ECO:0000256" key="3">
    <source>
        <dbReference type="ARBA" id="ARBA00009960"/>
    </source>
</evidence>
<evidence type="ECO:0000256" key="4">
    <source>
        <dbReference type="ARBA" id="ARBA00016392"/>
    </source>
</evidence>
<keyword evidence="6" id="KW-0679">Respiratory chain</keyword>
<accession>A0ABR3VKH5</accession>
<name>A0ABR3VKH5_HUMIN</name>
<comment type="subcellular location">
    <subcellularLocation>
        <location evidence="2">Mitochondrion inner membrane</location>
        <topology evidence="2">Single-pass membrane protein</topology>
        <orientation evidence="2">Matrix side</orientation>
    </subcellularLocation>
</comment>
<comment type="function">
    <text evidence="1">Accessory subunit of the mitochondrial membrane respiratory chain NADH dehydrogenase (Complex I), that is believed not to be involved in catalysis. Complex I functions in the transfer of electrons from NADH to the respiratory chain. The immediate electron acceptor for the enzyme is believed to be ubiquinone.</text>
</comment>
<dbReference type="InterPro" id="IPR017384">
    <property type="entry name" value="NADH_Ub_cplx-1_asu_su-1"/>
</dbReference>
<keyword evidence="12 13" id="KW-0472">Membrane</keyword>
<evidence type="ECO:0000256" key="8">
    <source>
        <dbReference type="ARBA" id="ARBA00022792"/>
    </source>
</evidence>
<reference evidence="14 15" key="1">
    <citation type="journal article" date="2024" name="Commun. Biol.">
        <title>Comparative genomic analysis of thermophilic fungi reveals convergent evolutionary adaptations and gene losses.</title>
        <authorList>
            <person name="Steindorff A.S."/>
            <person name="Aguilar-Pontes M.V."/>
            <person name="Robinson A.J."/>
            <person name="Andreopoulos B."/>
            <person name="LaButti K."/>
            <person name="Kuo A."/>
            <person name="Mondo S."/>
            <person name="Riley R."/>
            <person name="Otillar R."/>
            <person name="Haridas S."/>
            <person name="Lipzen A."/>
            <person name="Grimwood J."/>
            <person name="Schmutz J."/>
            <person name="Clum A."/>
            <person name="Reid I.D."/>
            <person name="Moisan M.C."/>
            <person name="Butler G."/>
            <person name="Nguyen T.T.M."/>
            <person name="Dewar K."/>
            <person name="Conant G."/>
            <person name="Drula E."/>
            <person name="Henrissat B."/>
            <person name="Hansel C."/>
            <person name="Singer S."/>
            <person name="Hutchinson M.I."/>
            <person name="de Vries R.P."/>
            <person name="Natvig D.O."/>
            <person name="Powell A.J."/>
            <person name="Tsang A."/>
            <person name="Grigoriev I.V."/>
        </authorList>
    </citation>
    <scope>NUCLEOTIDE SEQUENCE [LARGE SCALE GENOMIC DNA]</scope>
    <source>
        <strain evidence="14 15">CBS 620.91</strain>
    </source>
</reference>
<sequence>MALPFFGKVGLVIHWAHTSAELHELVNVNCLRHQQLGETSIRQFLATSKTSDTARRGIAFAQHSKEDRLRYGVNVSVVLDVLWHKTDDRQADEIATMPVPFETLIPYGLIIVMFGVTGAGLNKIKNMQNGGVRHRWSLDQWDKQMMDRDRRLTGNLRGQTDNPIAPPGFELNNPWRVEKRIS</sequence>
<evidence type="ECO:0000256" key="12">
    <source>
        <dbReference type="ARBA" id="ARBA00023136"/>
    </source>
</evidence>
<evidence type="ECO:0000256" key="1">
    <source>
        <dbReference type="ARBA" id="ARBA00003195"/>
    </source>
</evidence>
<dbReference type="Proteomes" id="UP001583172">
    <property type="component" value="Unassembled WGS sequence"/>
</dbReference>
<evidence type="ECO:0000313" key="14">
    <source>
        <dbReference type="EMBL" id="KAL1841863.1"/>
    </source>
</evidence>
<evidence type="ECO:0000256" key="10">
    <source>
        <dbReference type="ARBA" id="ARBA00022989"/>
    </source>
</evidence>
<gene>
    <name evidence="14" type="ORF">VTJ49DRAFT_6462</name>
</gene>
<feature type="transmembrane region" description="Helical" evidence="13">
    <location>
        <begin position="104"/>
        <end position="121"/>
    </location>
</feature>
<keyword evidence="7 13" id="KW-0812">Transmembrane</keyword>
<evidence type="ECO:0000256" key="9">
    <source>
        <dbReference type="ARBA" id="ARBA00022982"/>
    </source>
</evidence>
<keyword evidence="5" id="KW-0813">Transport</keyword>
<keyword evidence="9" id="KW-0249">Electron transport</keyword>
<evidence type="ECO:0000256" key="2">
    <source>
        <dbReference type="ARBA" id="ARBA00004298"/>
    </source>
</evidence>
<evidence type="ECO:0000256" key="6">
    <source>
        <dbReference type="ARBA" id="ARBA00022660"/>
    </source>
</evidence>
<evidence type="ECO:0000256" key="11">
    <source>
        <dbReference type="ARBA" id="ARBA00023128"/>
    </source>
</evidence>
<protein>
    <recommendedName>
        <fullName evidence="4">NADH dehydrogenase [ubiquinone] 1 alpha subcomplex subunit 1</fullName>
    </recommendedName>
</protein>
<dbReference type="Pfam" id="PF15879">
    <property type="entry name" value="MWFE"/>
    <property type="match status" value="1"/>
</dbReference>
<dbReference type="PANTHER" id="PTHR17098:SF2">
    <property type="entry name" value="NADH DEHYDROGENASE [UBIQUINONE] 1 ALPHA SUBCOMPLEX SUBUNIT 1"/>
    <property type="match status" value="1"/>
</dbReference>
<evidence type="ECO:0000313" key="15">
    <source>
        <dbReference type="Proteomes" id="UP001583172"/>
    </source>
</evidence>
<comment type="similarity">
    <text evidence="3">Belongs to the complex I NDUFA1 subunit family.</text>
</comment>
<comment type="caution">
    <text evidence="14">The sequence shown here is derived from an EMBL/GenBank/DDBJ whole genome shotgun (WGS) entry which is preliminary data.</text>
</comment>
<keyword evidence="10 13" id="KW-1133">Transmembrane helix</keyword>
<organism evidence="14 15">
    <name type="scientific">Humicola insolens</name>
    <name type="common">Soft-rot fungus</name>
    <dbReference type="NCBI Taxonomy" id="85995"/>
    <lineage>
        <taxon>Eukaryota</taxon>
        <taxon>Fungi</taxon>
        <taxon>Dikarya</taxon>
        <taxon>Ascomycota</taxon>
        <taxon>Pezizomycotina</taxon>
        <taxon>Sordariomycetes</taxon>
        <taxon>Sordariomycetidae</taxon>
        <taxon>Sordariales</taxon>
        <taxon>Chaetomiaceae</taxon>
        <taxon>Mycothermus</taxon>
    </lineage>
</organism>
<dbReference type="PANTHER" id="PTHR17098">
    <property type="entry name" value="NADH-UBIQUINONE OXIDOREDUCTASE MWFE SUBUNIT"/>
    <property type="match status" value="1"/>
</dbReference>
<keyword evidence="11" id="KW-0496">Mitochondrion</keyword>
<keyword evidence="8" id="KW-0999">Mitochondrion inner membrane</keyword>
<proteinExistence type="inferred from homology"/>
<dbReference type="EMBL" id="JAZGSY010000061">
    <property type="protein sequence ID" value="KAL1841863.1"/>
    <property type="molecule type" value="Genomic_DNA"/>
</dbReference>
<evidence type="ECO:0000256" key="13">
    <source>
        <dbReference type="SAM" id="Phobius"/>
    </source>
</evidence>
<keyword evidence="15" id="KW-1185">Reference proteome</keyword>
<evidence type="ECO:0000256" key="5">
    <source>
        <dbReference type="ARBA" id="ARBA00022448"/>
    </source>
</evidence>
<evidence type="ECO:0000256" key="7">
    <source>
        <dbReference type="ARBA" id="ARBA00022692"/>
    </source>
</evidence>